<evidence type="ECO:0000256" key="6">
    <source>
        <dbReference type="ARBA" id="ARBA00022240"/>
    </source>
</evidence>
<evidence type="ECO:0000256" key="9">
    <source>
        <dbReference type="ARBA" id="ARBA00023315"/>
    </source>
</evidence>
<dbReference type="EMBL" id="QVQW01000078">
    <property type="protein sequence ID" value="RKU41290.1"/>
    <property type="molecule type" value="Genomic_DNA"/>
</dbReference>
<comment type="subcellular location">
    <subcellularLocation>
        <location evidence="2">Cytoplasm</location>
    </subcellularLocation>
</comment>
<dbReference type="OrthoDB" id="60315at2759"/>
<dbReference type="AlphaFoldDB" id="A0A420Y0J4"/>
<name>A0A420Y0J4_9PEZI</name>
<evidence type="ECO:0000256" key="3">
    <source>
        <dbReference type="ARBA" id="ARBA00009469"/>
    </source>
</evidence>
<dbReference type="EC" id="2.3.1.97" evidence="5 11"/>
<evidence type="ECO:0000256" key="11">
    <source>
        <dbReference type="RuleBase" id="RU000586"/>
    </source>
</evidence>
<dbReference type="Proteomes" id="UP000275385">
    <property type="component" value="Unassembled WGS sequence"/>
</dbReference>
<comment type="caution">
    <text evidence="16">The sequence shown here is derived from an EMBL/GenBank/DDBJ whole genome shotgun (WGS) entry which is preliminary data.</text>
</comment>
<dbReference type="PANTHER" id="PTHR11377">
    <property type="entry name" value="N-MYRISTOYL TRANSFERASE"/>
    <property type="match status" value="1"/>
</dbReference>
<evidence type="ECO:0000256" key="5">
    <source>
        <dbReference type="ARBA" id="ARBA00012923"/>
    </source>
</evidence>
<dbReference type="FunFam" id="3.40.630.30:FF:000056">
    <property type="entry name" value="Glycylpeptide N-tetradecanoyltransferase"/>
    <property type="match status" value="1"/>
</dbReference>
<evidence type="ECO:0000256" key="8">
    <source>
        <dbReference type="ARBA" id="ARBA00022679"/>
    </source>
</evidence>
<reference evidence="16 17" key="1">
    <citation type="submission" date="2018-08" db="EMBL/GenBank/DDBJ databases">
        <title>Draft genome of the lignicolous fungus Coniochaeta pulveracea.</title>
        <authorList>
            <person name="Borstlap C.J."/>
            <person name="De Witt R.N."/>
            <person name="Botha A."/>
            <person name="Volschenk H."/>
        </authorList>
    </citation>
    <scope>NUCLEOTIDE SEQUENCE [LARGE SCALE GENOMIC DNA]</scope>
    <source>
        <strain evidence="16 17">CAB683</strain>
    </source>
</reference>
<evidence type="ECO:0000256" key="1">
    <source>
        <dbReference type="ARBA" id="ARBA00003900"/>
    </source>
</evidence>
<feature type="compositionally biased region" description="Basic residues" evidence="13">
    <location>
        <begin position="56"/>
        <end position="67"/>
    </location>
</feature>
<accession>A0A420Y0J4</accession>
<evidence type="ECO:0000256" key="12">
    <source>
        <dbReference type="RuleBase" id="RU004178"/>
    </source>
</evidence>
<comment type="similarity">
    <text evidence="3 12">Belongs to the NMT family.</text>
</comment>
<keyword evidence="8 11" id="KW-0808">Transferase</keyword>
<evidence type="ECO:0000313" key="17">
    <source>
        <dbReference type="Proteomes" id="UP000275385"/>
    </source>
</evidence>
<evidence type="ECO:0000256" key="4">
    <source>
        <dbReference type="ARBA" id="ARBA00011245"/>
    </source>
</evidence>
<dbReference type="GO" id="GO:0004379">
    <property type="term" value="F:glycylpeptide N-tetradecanoyltransferase activity"/>
    <property type="evidence" value="ECO:0007669"/>
    <property type="project" value="UniProtKB-EC"/>
</dbReference>
<protein>
    <recommendedName>
        <fullName evidence="6 11">Glycylpeptide N-tetradecanoyltransferase</fullName>
        <ecNumber evidence="5 11">2.3.1.97</ecNumber>
    </recommendedName>
</protein>
<sequence length="566" mass="63527">MPQEESKPVDPAATEAAEALTQMANGKQQPKAESDDESGPDGAPVQGSAVDGEAAKKKKKKSKRKKLKEALTGKSTESQNGGDAKKAIEGLTAEQVHELMQLNPALAQEIGARSGSGGPSDTSAAIKALQGLDLQEIMTGLASSGKNVKDMASYKFWSTQPVMKLDEGTDKPIEEGPLRIQKVEDIPTAPAPLGIDKFDWVTMDLTQEDQLKEVYELLNGHYVEDDEAMFRFKYSPDMLKWALMSPGWKKEWHVGIRGGTKLCAFISAVPVQIRIRDKVVKGSEVNFMVVHKKLRNKRLAPVLIKEITRRCNLEGVFQAIYTAGVVLPKPVSTCRYFHRALNWQKLYEIGFSPCPSNSKPAFQVRKYALPDHPSTRGLREMQPKDVDAVQKLLKRYLDRFDLTPEFDREEVEHWFLHKKELTPERVIWTYVVEDGNGKITDFFSFYSLDSSVINHQKHQVIHAAYGWYYATEAGLSTPYDKAAEKKRLNDLMHDALILAKNAKFDVFNALSLLHNGLFLEQQKFGRGDGQLHYYIFNYRANPIAGGVDKRNEIDENHLSGVGFVML</sequence>
<organism evidence="16 17">
    <name type="scientific">Coniochaeta pulveracea</name>
    <dbReference type="NCBI Taxonomy" id="177199"/>
    <lineage>
        <taxon>Eukaryota</taxon>
        <taxon>Fungi</taxon>
        <taxon>Dikarya</taxon>
        <taxon>Ascomycota</taxon>
        <taxon>Pezizomycotina</taxon>
        <taxon>Sordariomycetes</taxon>
        <taxon>Sordariomycetidae</taxon>
        <taxon>Coniochaetales</taxon>
        <taxon>Coniochaetaceae</taxon>
        <taxon>Coniochaeta</taxon>
    </lineage>
</organism>
<evidence type="ECO:0000256" key="10">
    <source>
        <dbReference type="ARBA" id="ARBA00048276"/>
    </source>
</evidence>
<dbReference type="Pfam" id="PF02799">
    <property type="entry name" value="NMT_C"/>
    <property type="match status" value="1"/>
</dbReference>
<dbReference type="STRING" id="177199.A0A420Y0J4"/>
<feature type="domain" description="Glycylpeptide N-tetradecanoyltransferase C-terminal" evidence="15">
    <location>
        <begin position="348"/>
        <end position="564"/>
    </location>
</feature>
<evidence type="ECO:0000256" key="7">
    <source>
        <dbReference type="ARBA" id="ARBA00022490"/>
    </source>
</evidence>
<evidence type="ECO:0000256" key="13">
    <source>
        <dbReference type="SAM" id="MobiDB-lite"/>
    </source>
</evidence>
<evidence type="ECO:0000259" key="15">
    <source>
        <dbReference type="Pfam" id="PF02799"/>
    </source>
</evidence>
<keyword evidence="9 11" id="KW-0012">Acyltransferase</keyword>
<evidence type="ECO:0000256" key="2">
    <source>
        <dbReference type="ARBA" id="ARBA00004496"/>
    </source>
</evidence>
<comment type="function">
    <text evidence="1 11">Adds a myristoyl group to the N-terminal glycine residue of certain cellular proteins.</text>
</comment>
<dbReference type="InterPro" id="IPR022677">
    <property type="entry name" value="NMT_C"/>
</dbReference>
<dbReference type="InterPro" id="IPR022676">
    <property type="entry name" value="NMT_N"/>
</dbReference>
<dbReference type="GO" id="GO:0005737">
    <property type="term" value="C:cytoplasm"/>
    <property type="evidence" value="ECO:0007669"/>
    <property type="project" value="UniProtKB-SubCell"/>
</dbReference>
<dbReference type="Gene3D" id="3.40.630.30">
    <property type="match status" value="2"/>
</dbReference>
<dbReference type="PROSITE" id="PS00976">
    <property type="entry name" value="NMT_2"/>
    <property type="match status" value="1"/>
</dbReference>
<comment type="subunit">
    <text evidence="4">Monomer.</text>
</comment>
<comment type="catalytic activity">
    <reaction evidence="10 11">
        <text>N-terminal glycyl-[protein] + tetradecanoyl-CoA = N-tetradecanoylglycyl-[protein] + CoA + H(+)</text>
        <dbReference type="Rhea" id="RHEA:15521"/>
        <dbReference type="Rhea" id="RHEA-COMP:12666"/>
        <dbReference type="Rhea" id="RHEA-COMP:12667"/>
        <dbReference type="ChEBI" id="CHEBI:15378"/>
        <dbReference type="ChEBI" id="CHEBI:57287"/>
        <dbReference type="ChEBI" id="CHEBI:57385"/>
        <dbReference type="ChEBI" id="CHEBI:64723"/>
        <dbReference type="ChEBI" id="CHEBI:133050"/>
        <dbReference type="EC" id="2.3.1.97"/>
    </reaction>
</comment>
<keyword evidence="7" id="KW-0963">Cytoplasm</keyword>
<dbReference type="InterPro" id="IPR016181">
    <property type="entry name" value="Acyl_CoA_acyltransferase"/>
</dbReference>
<proteinExistence type="inferred from homology"/>
<keyword evidence="17" id="KW-1185">Reference proteome</keyword>
<evidence type="ECO:0000259" key="14">
    <source>
        <dbReference type="Pfam" id="PF01233"/>
    </source>
</evidence>
<dbReference type="SUPFAM" id="SSF55729">
    <property type="entry name" value="Acyl-CoA N-acyltransferases (Nat)"/>
    <property type="match status" value="2"/>
</dbReference>
<feature type="domain" description="Glycylpeptide N-tetradecanoyltransferase N-terminal" evidence="14">
    <location>
        <begin position="181"/>
        <end position="334"/>
    </location>
</feature>
<dbReference type="InterPro" id="IPR000903">
    <property type="entry name" value="NMT"/>
</dbReference>
<feature type="region of interest" description="Disordered" evidence="13">
    <location>
        <begin position="1"/>
        <end position="85"/>
    </location>
</feature>
<dbReference type="InterPro" id="IPR022678">
    <property type="entry name" value="NMT_CS"/>
</dbReference>
<dbReference type="Pfam" id="PF01233">
    <property type="entry name" value="NMT"/>
    <property type="match status" value="1"/>
</dbReference>
<dbReference type="PANTHER" id="PTHR11377:SF5">
    <property type="entry name" value="GLYCYLPEPTIDE N-TETRADECANOYLTRANSFERASE"/>
    <property type="match status" value="1"/>
</dbReference>
<evidence type="ECO:0000313" key="16">
    <source>
        <dbReference type="EMBL" id="RKU41290.1"/>
    </source>
</evidence>
<gene>
    <name evidence="16" type="primary">NMT1_1</name>
    <name evidence="16" type="ORF">DL546_002199</name>
</gene>
<dbReference type="FunFam" id="3.40.630.30:FF:000042">
    <property type="entry name" value="Glycylpeptide N-tetradecanoyltransferase"/>
    <property type="match status" value="1"/>
</dbReference>